<evidence type="ECO:0000313" key="2">
    <source>
        <dbReference type="EMBL" id="GEA37598.1"/>
    </source>
</evidence>
<dbReference type="InterPro" id="IPR018875">
    <property type="entry name" value="Antirepressor_Ant_N"/>
</dbReference>
<reference evidence="2 3" key="1">
    <citation type="submission" date="2019-06" db="EMBL/GenBank/DDBJ databases">
        <title>Draft genome sequence of [Clostridium] clostridioforme NBRC 113352.</title>
        <authorList>
            <person name="Miura T."/>
            <person name="Furukawa M."/>
            <person name="Shimamura M."/>
            <person name="Ohyama Y."/>
            <person name="Yamazoe A."/>
            <person name="Kawasaki H."/>
        </authorList>
    </citation>
    <scope>NUCLEOTIDE SEQUENCE [LARGE SCALE GENOMIC DNA]</scope>
    <source>
        <strain evidence="2 3">NBRC 113352</strain>
    </source>
</reference>
<sequence>MNTNTALQVTKFDFYGDSLIAIRDNATGEIYAAINFILRGIGFNREQIRKRRDKWLNDVVLFKSIENFKIPTSEGVTQNGTPINSQDTHCISIRKLPLALAKINITPKMKREQPEITLKLELYQDKCADVLASVFIDNKSVSDINLQPLIDVITTLSSSIVTMQQDITSIKLAQENIQKQIPKKRFSFWATKMFPKYQLLMDYFGIQENKDLYKELYKEFHNMYPDMELNQIIDDYCYENKLDSCYTLDAIEHDKSVRSLFEAMVDGLLEKYELISNLNSVRQKTIFDDVVENISVTHQKGPVINE</sequence>
<dbReference type="Proteomes" id="UP000315200">
    <property type="component" value="Unassembled WGS sequence"/>
</dbReference>
<dbReference type="AlphaFoldDB" id="A0A829W8F8"/>
<dbReference type="RefSeq" id="WP_002588853.1">
    <property type="nucleotide sequence ID" value="NZ_BJLB01000001.1"/>
</dbReference>
<evidence type="ECO:0000259" key="1">
    <source>
        <dbReference type="Pfam" id="PF10547"/>
    </source>
</evidence>
<gene>
    <name evidence="2" type="ORF">Ccl03g_33110</name>
</gene>
<feature type="domain" description="Antirepressor protein ant N-terminal" evidence="1">
    <location>
        <begin position="13"/>
        <end position="138"/>
    </location>
</feature>
<proteinExistence type="predicted"/>
<evidence type="ECO:0000313" key="3">
    <source>
        <dbReference type="Proteomes" id="UP000315200"/>
    </source>
</evidence>
<accession>A0A829W8F8</accession>
<organism evidence="2 3">
    <name type="scientific">Enterocloster clostridioformis</name>
    <dbReference type="NCBI Taxonomy" id="1531"/>
    <lineage>
        <taxon>Bacteria</taxon>
        <taxon>Bacillati</taxon>
        <taxon>Bacillota</taxon>
        <taxon>Clostridia</taxon>
        <taxon>Lachnospirales</taxon>
        <taxon>Lachnospiraceae</taxon>
        <taxon>Enterocloster</taxon>
    </lineage>
</organism>
<dbReference type="EMBL" id="BJLB01000001">
    <property type="protein sequence ID" value="GEA37598.1"/>
    <property type="molecule type" value="Genomic_DNA"/>
</dbReference>
<protein>
    <recommendedName>
        <fullName evidence="1">Antirepressor protein ant N-terminal domain-containing protein</fullName>
    </recommendedName>
</protein>
<comment type="caution">
    <text evidence="2">The sequence shown here is derived from an EMBL/GenBank/DDBJ whole genome shotgun (WGS) entry which is preliminary data.</text>
</comment>
<name>A0A829W8F8_9FIRM</name>
<dbReference type="Pfam" id="PF10547">
    <property type="entry name" value="P22_AR_N"/>
    <property type="match status" value="1"/>
</dbReference>